<dbReference type="EMBL" id="FO082267">
    <property type="protein sequence ID" value="CCO19046.1"/>
    <property type="molecule type" value="Genomic_DNA"/>
</dbReference>
<dbReference type="RefSeq" id="XP_007509931.1">
    <property type="nucleotide sequence ID" value="XM_007509869.1"/>
</dbReference>
<evidence type="ECO:0000313" key="2">
    <source>
        <dbReference type="EMBL" id="CCO19046.1"/>
    </source>
</evidence>
<evidence type="ECO:0000256" key="1">
    <source>
        <dbReference type="SAM" id="Coils"/>
    </source>
</evidence>
<sequence>MSSVSFERWLLDQNVIYDATAIKFVVSNATTPNATTKVLGKRRIHHREKIVIRIPFQACFTFETSLLFARMNEKASKRRWKKRLERVLKKRTKQSSIVLDWLSALALALCFERFCISQSERKQLQQQQQQQRASSQNAEKKIKKINETMKSRFEPYLKTLNECERHAMCNWEEGEKEMLLRGTDVGMDYVRDEREAARREYESFRAALLPRDFEEGEEEEDDDEENSFAEYFTLARYRGSRSVCSSRAFQIAPGLVGLMPLADLFNHKSVGNDVAVCEGDDETTETVAVSVVKQSGAQKGEELFNTYGVLSNTDLLNSYGFCDKNALDVAATAPRITGLSVRQRFLMMAKTSNLPDAFREDEETHTIEETTRLLPPGREDILRSVFLHRLKLYPSQKEFERACEAYLLSGGGDIKNTRENAASLKRERVELARICRQSEMNCLERAIEKLTSKAVLAQDREDDAMFSVFA</sequence>
<name>K8ELW2_9CHLO</name>
<dbReference type="KEGG" id="bpg:Bathy12g02530"/>
<dbReference type="GeneID" id="19012445"/>
<dbReference type="PANTHER" id="PTHR13271">
    <property type="entry name" value="UNCHARACTERIZED PUTATIVE METHYLTRANSFERASE"/>
    <property type="match status" value="1"/>
</dbReference>
<dbReference type="CDD" id="cd10527">
    <property type="entry name" value="SET_LSMT"/>
    <property type="match status" value="1"/>
</dbReference>
<dbReference type="InterPro" id="IPR046341">
    <property type="entry name" value="SET_dom_sf"/>
</dbReference>
<accession>K8ELW2</accession>
<keyword evidence="1" id="KW-0175">Coiled coil</keyword>
<organism evidence="2 3">
    <name type="scientific">Bathycoccus prasinos</name>
    <dbReference type="NCBI Taxonomy" id="41875"/>
    <lineage>
        <taxon>Eukaryota</taxon>
        <taxon>Viridiplantae</taxon>
        <taxon>Chlorophyta</taxon>
        <taxon>Mamiellophyceae</taxon>
        <taxon>Mamiellales</taxon>
        <taxon>Bathycoccaceae</taxon>
        <taxon>Bathycoccus</taxon>
    </lineage>
</organism>
<dbReference type="SUPFAM" id="SSF82199">
    <property type="entry name" value="SET domain"/>
    <property type="match status" value="1"/>
</dbReference>
<dbReference type="Gene3D" id="3.90.1410.10">
    <property type="entry name" value="set domain protein methyltransferase, domain 1"/>
    <property type="match status" value="1"/>
</dbReference>
<dbReference type="InterPro" id="IPR050600">
    <property type="entry name" value="SETD3_SETD6_MTase"/>
</dbReference>
<feature type="coiled-coil region" evidence="1">
    <location>
        <begin position="121"/>
        <end position="148"/>
    </location>
</feature>
<dbReference type="AlphaFoldDB" id="K8ELW2"/>
<dbReference type="GO" id="GO:0016279">
    <property type="term" value="F:protein-lysine N-methyltransferase activity"/>
    <property type="evidence" value="ECO:0007669"/>
    <property type="project" value="TreeGrafter"/>
</dbReference>
<dbReference type="Proteomes" id="UP000198341">
    <property type="component" value="Chromosome 12"/>
</dbReference>
<dbReference type="PANTHER" id="PTHR13271:SF34">
    <property type="entry name" value="N-LYSINE METHYLTRANSFERASE SETD6"/>
    <property type="match status" value="1"/>
</dbReference>
<evidence type="ECO:0000313" key="3">
    <source>
        <dbReference type="Proteomes" id="UP000198341"/>
    </source>
</evidence>
<protein>
    <submittedName>
        <fullName evidence="2">SET domain-containing protein-like (ISS)</fullName>
    </submittedName>
</protein>
<proteinExistence type="predicted"/>
<dbReference type="OrthoDB" id="441812at2759"/>
<dbReference type="GO" id="GO:0005634">
    <property type="term" value="C:nucleus"/>
    <property type="evidence" value="ECO:0007669"/>
    <property type="project" value="TreeGrafter"/>
</dbReference>
<keyword evidence="3" id="KW-1185">Reference proteome</keyword>
<feature type="coiled-coil region" evidence="1">
    <location>
        <begin position="414"/>
        <end position="460"/>
    </location>
</feature>
<reference evidence="2 3" key="1">
    <citation type="submission" date="2011-10" db="EMBL/GenBank/DDBJ databases">
        <authorList>
            <person name="Genoscope - CEA"/>
        </authorList>
    </citation>
    <scope>NUCLEOTIDE SEQUENCE [LARGE SCALE GENOMIC DNA]</scope>
    <source>
        <strain evidence="2 3">RCC 1105</strain>
    </source>
</reference>
<gene>
    <name evidence="2" type="ordered locus">Bathy12g02530</name>
</gene>